<name>A0AAW1P5E5_9CHLO</name>
<dbReference type="PANTHER" id="PTHR45824:SF6">
    <property type="entry name" value="F16L1.9 PROTEIN"/>
    <property type="match status" value="1"/>
</dbReference>
<dbReference type="Proteomes" id="UP001465755">
    <property type="component" value="Unassembled WGS sequence"/>
</dbReference>
<gene>
    <name evidence="3" type="ORF">WJX73_005700</name>
</gene>
<evidence type="ECO:0000313" key="4">
    <source>
        <dbReference type="Proteomes" id="UP001465755"/>
    </source>
</evidence>
<dbReference type="SUPFAM" id="SSF52087">
    <property type="entry name" value="CRAL/TRIO domain"/>
    <property type="match status" value="1"/>
</dbReference>
<dbReference type="InterPro" id="IPR036865">
    <property type="entry name" value="CRAL-TRIO_dom_sf"/>
</dbReference>
<comment type="caution">
    <text evidence="3">The sequence shown here is derived from an EMBL/GenBank/DDBJ whole genome shotgun (WGS) entry which is preliminary data.</text>
</comment>
<reference evidence="3 4" key="1">
    <citation type="journal article" date="2024" name="Nat. Commun.">
        <title>Phylogenomics reveals the evolutionary origins of lichenization in chlorophyte algae.</title>
        <authorList>
            <person name="Puginier C."/>
            <person name="Libourel C."/>
            <person name="Otte J."/>
            <person name="Skaloud P."/>
            <person name="Haon M."/>
            <person name="Grisel S."/>
            <person name="Petersen M."/>
            <person name="Berrin J.G."/>
            <person name="Delaux P.M."/>
            <person name="Dal Grande F."/>
            <person name="Keller J."/>
        </authorList>
    </citation>
    <scope>NUCLEOTIDE SEQUENCE [LARGE SCALE GENOMIC DNA]</scope>
    <source>
        <strain evidence="3 4">SAG 2036</strain>
    </source>
</reference>
<evidence type="ECO:0000313" key="3">
    <source>
        <dbReference type="EMBL" id="KAK9804088.1"/>
    </source>
</evidence>
<dbReference type="PANTHER" id="PTHR45824">
    <property type="entry name" value="GH16843P"/>
    <property type="match status" value="1"/>
</dbReference>
<dbReference type="InterPro" id="IPR001251">
    <property type="entry name" value="CRAL-TRIO_dom"/>
</dbReference>
<protein>
    <recommendedName>
        <fullName evidence="2">CRAL-TRIO domain-containing protein</fullName>
    </recommendedName>
</protein>
<sequence>MMRYLHAFQLLVYILEAATQQADSSGPGTLIWLVDFTGCHPSRDLPISVRAPMKLLQRHYPPRLGAMYGYRPSFTTPLLFKAVSPSLDAETHSKAHFVSGSGAAAQLADDIGADTLETSMGGNNSYQYRHDSYGTKWSENIPCHQRVNA</sequence>
<dbReference type="Pfam" id="PF00650">
    <property type="entry name" value="CRAL_TRIO"/>
    <property type="match status" value="1"/>
</dbReference>
<proteinExistence type="predicted"/>
<evidence type="ECO:0000259" key="2">
    <source>
        <dbReference type="PROSITE" id="PS50191"/>
    </source>
</evidence>
<keyword evidence="1" id="KW-0732">Signal</keyword>
<dbReference type="PROSITE" id="PS50191">
    <property type="entry name" value="CRAL_TRIO"/>
    <property type="match status" value="1"/>
</dbReference>
<feature type="signal peptide" evidence="1">
    <location>
        <begin position="1"/>
        <end position="24"/>
    </location>
</feature>
<dbReference type="Gene3D" id="3.40.525.10">
    <property type="entry name" value="CRAL-TRIO lipid binding domain"/>
    <property type="match status" value="1"/>
</dbReference>
<dbReference type="GO" id="GO:0008526">
    <property type="term" value="F:phosphatidylinositol transfer activity"/>
    <property type="evidence" value="ECO:0007669"/>
    <property type="project" value="TreeGrafter"/>
</dbReference>
<keyword evidence="4" id="KW-1185">Reference proteome</keyword>
<dbReference type="CDD" id="cd00170">
    <property type="entry name" value="SEC14"/>
    <property type="match status" value="1"/>
</dbReference>
<evidence type="ECO:0000256" key="1">
    <source>
        <dbReference type="SAM" id="SignalP"/>
    </source>
</evidence>
<dbReference type="AlphaFoldDB" id="A0AAW1P5E5"/>
<dbReference type="EMBL" id="JALJOQ010000053">
    <property type="protein sequence ID" value="KAK9804088.1"/>
    <property type="molecule type" value="Genomic_DNA"/>
</dbReference>
<accession>A0AAW1P5E5</accession>
<dbReference type="InterPro" id="IPR052578">
    <property type="entry name" value="PI_Transfer_CRAL-TRIO"/>
</dbReference>
<feature type="chain" id="PRO_5043732723" description="CRAL-TRIO domain-containing protein" evidence="1">
    <location>
        <begin position="25"/>
        <end position="149"/>
    </location>
</feature>
<organism evidence="3 4">
    <name type="scientific">Symbiochloris irregularis</name>
    <dbReference type="NCBI Taxonomy" id="706552"/>
    <lineage>
        <taxon>Eukaryota</taxon>
        <taxon>Viridiplantae</taxon>
        <taxon>Chlorophyta</taxon>
        <taxon>core chlorophytes</taxon>
        <taxon>Trebouxiophyceae</taxon>
        <taxon>Trebouxiales</taxon>
        <taxon>Trebouxiaceae</taxon>
        <taxon>Symbiochloris</taxon>
    </lineage>
</organism>
<feature type="domain" description="CRAL-TRIO" evidence="2">
    <location>
        <begin position="1"/>
        <end position="128"/>
    </location>
</feature>